<dbReference type="GO" id="GO:0005524">
    <property type="term" value="F:ATP binding"/>
    <property type="evidence" value="ECO:0007669"/>
    <property type="project" value="UniProtKB-KW"/>
</dbReference>
<dbReference type="KEGG" id="pcr:Pcryo_0920"/>
<dbReference type="RefSeq" id="WP_011513262.1">
    <property type="nucleotide sequence ID" value="NC_007969.1"/>
</dbReference>
<evidence type="ECO:0000313" key="3">
    <source>
        <dbReference type="EMBL" id="ABE74701.1"/>
    </source>
</evidence>
<dbReference type="Proteomes" id="UP000002425">
    <property type="component" value="Chromosome"/>
</dbReference>
<feature type="domain" description="Helicase HerA central" evidence="2">
    <location>
        <begin position="573"/>
        <end position="794"/>
    </location>
</feature>
<gene>
    <name evidence="3" type="ordered locus">Pcryo_0920</name>
</gene>
<dbReference type="eggNOG" id="COG0433">
    <property type="taxonomic scope" value="Bacteria"/>
</dbReference>
<keyword evidence="4" id="KW-1185">Reference proteome</keyword>
<sequence length="1090" mass="119346">MTNQIALATKTEAELIRQQAFNALQDASNLINKSYLSQLSHCDIAPRFNHKINLSSDVRIFKVERIVLENKQSVLESMTAAYNALGAAGFSVFIFLDCDGSETHLYLGTRGQSGGTQGGTAGQLLQETFKGHFSGSELTPLNGSATQTLMDSLYCENHDGTSTVQSVTAVTGVPSLSVEEREHFMQGLERFIDAAEGHNYSAVILAEPVTPTQLSHIRSGYESVATQLSPLLKQQMSYGENDSEAISLSISHGLSQSLSDSLSQTETSGITEGTNTSKAYGTSESLSEQTNKSKVASFGGTAITLGATVAGGILGAPLGGPVGASIGAGIGSMIGSNVGRMLSDPFAENQTTGTSYTESQGVNKGTSFSTAAGRTTGETSTNSETNSQSDTKTTGSSRQLTLDMTDKSIEQMLKKIDKQLERVDEASRYGGWQTAAYFIGNSTASSETLASIFLGLMRGGNSDTEDFALTTWDKSNNSKMQSVLEWLKVLNHPRLNANFFNTLPLKYLTPATLVSGKEMAIQLSMPRRSTSSTAVVETQAFGRQVKSLDGHNIATNKSIELGVIRHLWNDLPQKVSLDIDNLTSHVFISGSTGSGKSNTVYELMYQLQKKNIPFLVIEPTKGEYKHVFGHLENVHVFSTNPSQAPLLKINPFKFPKSIHVLEHIDRLIEIFNVCWSMYAAMPAVLKDAMLQAYKDSGWDIDNSYNYYSEDIFPNFNDLLEAINNVINTSAYSDEVKSNYIGSLATRVKSLTNGLNGQIFASDEIDNDILFDSNVIIDLSRVGSQETKSLIMGILIMRLNERRMAFSGMNQPLKHVTILEEAHHLLKRTSTEQSSEGSNVAGKAVEMLSNSIAEMRTYGEGFIIADQSPSAVDSSAIRNTNTKIILRLPDEQDRRLIGKAAAVSDDQLEEIARLPRGVAVIYQNNWLEPVLCKINRFSGEEKIYECPTTTQVTVGTQRKEFNLHLARLLLHKRMDETEPFDLQILKDGAKKYNIATNYKIGLLNSIQQVEKTGHTTIWSDHTNATNLLLSVLGIRETISSQLTRMSSKVELNVLADTLLKNHLTQLSDNMTRSIHNDLSTAWQNISKDMIL</sequence>
<dbReference type="InterPro" id="IPR008571">
    <property type="entry name" value="HerA-like"/>
</dbReference>
<dbReference type="PANTHER" id="PTHR42957">
    <property type="entry name" value="HELICASE MJ1565-RELATED"/>
    <property type="match status" value="1"/>
</dbReference>
<protein>
    <submittedName>
        <fullName evidence="3">ATP-binding protein</fullName>
    </submittedName>
</protein>
<dbReference type="PANTHER" id="PTHR42957:SF1">
    <property type="entry name" value="HELICASE MJ1565-RELATED"/>
    <property type="match status" value="1"/>
</dbReference>
<feature type="compositionally biased region" description="Polar residues" evidence="1">
    <location>
        <begin position="392"/>
        <end position="401"/>
    </location>
</feature>
<feature type="compositionally biased region" description="Polar residues" evidence="1">
    <location>
        <begin position="348"/>
        <end position="373"/>
    </location>
</feature>
<dbReference type="InterPro" id="IPR027417">
    <property type="entry name" value="P-loop_NTPase"/>
</dbReference>
<feature type="compositionally biased region" description="Low complexity" evidence="1">
    <location>
        <begin position="375"/>
        <end position="391"/>
    </location>
</feature>
<dbReference type="Gene3D" id="3.40.50.300">
    <property type="entry name" value="P-loop containing nucleotide triphosphate hydrolases"/>
    <property type="match status" value="2"/>
</dbReference>
<feature type="region of interest" description="Disordered" evidence="1">
    <location>
        <begin position="259"/>
        <end position="291"/>
    </location>
</feature>
<dbReference type="AlphaFoldDB" id="Q1QCA2"/>
<feature type="region of interest" description="Disordered" evidence="1">
    <location>
        <begin position="345"/>
        <end position="401"/>
    </location>
</feature>
<evidence type="ECO:0000259" key="2">
    <source>
        <dbReference type="Pfam" id="PF01935"/>
    </source>
</evidence>
<dbReference type="STRING" id="335284.Pcryo_0920"/>
<dbReference type="Pfam" id="PF01935">
    <property type="entry name" value="DUF87"/>
    <property type="match status" value="1"/>
</dbReference>
<dbReference type="HOGENOM" id="CLU_010030_0_0_6"/>
<keyword evidence="3" id="KW-0067">ATP-binding</keyword>
<name>Q1QCA2_PSYCK</name>
<accession>Q1QCA2</accession>
<feature type="compositionally biased region" description="Polar residues" evidence="1">
    <location>
        <begin position="264"/>
        <end position="291"/>
    </location>
</feature>
<keyword evidence="3" id="KW-0547">Nucleotide-binding</keyword>
<dbReference type="SUPFAM" id="SSF52540">
    <property type="entry name" value="P-loop containing nucleoside triphosphate hydrolases"/>
    <property type="match status" value="1"/>
</dbReference>
<dbReference type="EMBL" id="CP000323">
    <property type="protein sequence ID" value="ABE74701.1"/>
    <property type="molecule type" value="Genomic_DNA"/>
</dbReference>
<proteinExistence type="predicted"/>
<dbReference type="InterPro" id="IPR002789">
    <property type="entry name" value="HerA_central"/>
</dbReference>
<organism evidence="3 4">
    <name type="scientific">Psychrobacter cryohalolentis (strain ATCC BAA-1226 / DSM 17306 / VKM B-2378 / K5)</name>
    <dbReference type="NCBI Taxonomy" id="335284"/>
    <lineage>
        <taxon>Bacteria</taxon>
        <taxon>Pseudomonadati</taxon>
        <taxon>Pseudomonadota</taxon>
        <taxon>Gammaproteobacteria</taxon>
        <taxon>Moraxellales</taxon>
        <taxon>Moraxellaceae</taxon>
        <taxon>Psychrobacter</taxon>
    </lineage>
</organism>
<evidence type="ECO:0000313" key="4">
    <source>
        <dbReference type="Proteomes" id="UP000002425"/>
    </source>
</evidence>
<evidence type="ECO:0000256" key="1">
    <source>
        <dbReference type="SAM" id="MobiDB-lite"/>
    </source>
</evidence>
<reference evidence="3" key="1">
    <citation type="submission" date="2006-03" db="EMBL/GenBank/DDBJ databases">
        <title>Complete sequence of chromosome of Psychrobacter cryohalolentis K5.</title>
        <authorList>
            <consortium name="US DOE Joint Genome Institute"/>
            <person name="Copeland A."/>
            <person name="Lucas S."/>
            <person name="Lapidus A."/>
            <person name="Barry K."/>
            <person name="Detter J.C."/>
            <person name="Glavina del Rio T."/>
            <person name="Hammon N."/>
            <person name="Israni S."/>
            <person name="Dalin E."/>
            <person name="Tice H."/>
            <person name="Pitluck S."/>
            <person name="Brettin T."/>
            <person name="Bruce D."/>
            <person name="Han C."/>
            <person name="Tapia R."/>
            <person name="Sims D.R."/>
            <person name="Gilna P."/>
            <person name="Schmutz J."/>
            <person name="Larimer F."/>
            <person name="Land M."/>
            <person name="Hauser L."/>
            <person name="Kyrpides N."/>
            <person name="Kim E."/>
            <person name="Richardson P."/>
        </authorList>
    </citation>
    <scope>NUCLEOTIDE SEQUENCE</scope>
    <source>
        <strain evidence="3">K5</strain>
    </source>
</reference>